<comment type="caution">
    <text evidence="1">The sequence shown here is derived from an EMBL/GenBank/DDBJ whole genome shotgun (WGS) entry which is preliminary data.</text>
</comment>
<dbReference type="Proteomes" id="UP000555728">
    <property type="component" value="Unassembled WGS sequence"/>
</dbReference>
<evidence type="ECO:0000313" key="1">
    <source>
        <dbReference type="EMBL" id="MBB4287624.1"/>
    </source>
</evidence>
<gene>
    <name evidence="1" type="ORF">GGD88_003377</name>
</gene>
<dbReference type="EMBL" id="JACIGI010000044">
    <property type="protein sequence ID" value="MBB4287624.1"/>
    <property type="molecule type" value="Genomic_DNA"/>
</dbReference>
<evidence type="ECO:0000313" key="2">
    <source>
        <dbReference type="Proteomes" id="UP000555728"/>
    </source>
</evidence>
<dbReference type="AlphaFoldDB" id="A0A7W6WM72"/>
<proteinExistence type="predicted"/>
<sequence>MLNSGIRGVAGRTDADRRHGLYTAITRAEAGLVLLS</sequence>
<organism evidence="1 2">
    <name type="scientific">Roseospira goensis</name>
    <dbReference type="NCBI Taxonomy" id="391922"/>
    <lineage>
        <taxon>Bacteria</taxon>
        <taxon>Pseudomonadati</taxon>
        <taxon>Pseudomonadota</taxon>
        <taxon>Alphaproteobacteria</taxon>
        <taxon>Rhodospirillales</taxon>
        <taxon>Rhodospirillaceae</taxon>
        <taxon>Roseospira</taxon>
    </lineage>
</organism>
<name>A0A7W6WM72_9PROT</name>
<accession>A0A7W6WM72</accession>
<protein>
    <submittedName>
        <fullName evidence="1">Uncharacterized protein</fullName>
    </submittedName>
</protein>
<keyword evidence="2" id="KW-1185">Reference proteome</keyword>
<reference evidence="1 2" key="1">
    <citation type="submission" date="2020-08" db="EMBL/GenBank/DDBJ databases">
        <title>Genome sequencing of Purple Non-Sulfur Bacteria from various extreme environments.</title>
        <authorList>
            <person name="Mayer M."/>
        </authorList>
    </citation>
    <scope>NUCLEOTIDE SEQUENCE [LARGE SCALE GENOMIC DNA]</scope>
    <source>
        <strain evidence="1 2">JA135</strain>
    </source>
</reference>